<keyword evidence="3" id="KW-1185">Reference proteome</keyword>
<proteinExistence type="predicted"/>
<organism evidence="2 3">
    <name type="scientific">Uabimicrobium amorphum</name>
    <dbReference type="NCBI Taxonomy" id="2596890"/>
    <lineage>
        <taxon>Bacteria</taxon>
        <taxon>Pseudomonadati</taxon>
        <taxon>Planctomycetota</taxon>
        <taxon>Candidatus Uabimicrobiia</taxon>
        <taxon>Candidatus Uabimicrobiales</taxon>
        <taxon>Candidatus Uabimicrobiaceae</taxon>
        <taxon>Candidatus Uabimicrobium</taxon>
    </lineage>
</organism>
<name>A0A5S9IPZ5_UABAM</name>
<dbReference type="Proteomes" id="UP000326354">
    <property type="component" value="Chromosome"/>
</dbReference>
<sequence length="377" mass="41946">MANCRIGYPYASSDRKIKKDSIVILKASDYRGFTTVTSNKFSYQIPTTDEGPNVLVGFKKGVVGKLIESKDERQSIAKNGEIRGEGKSSQLAIVLACCAVYEGSTDRLPIILFSAAIDIPAGAKPFIGATINSYCTEAYVKDSLIHKYEAACMVGAVALVLCMRDAKILTQLVGKEITEIDLLSSLLCRNTKEPAIVGVGKKSLPDLASKIGINKYHYTEYSKEKSKYQYRKLLIFLAVCFVCLAYFIRAKSSEKYQRNQIEKLCLEIEGENRKVKDLWKEINRLWQVLGENPSGELNPKEAIEKLKKAVNKIVADLEALWAEVEGENYDIQNIRSGIEDLFKILGEPIPNNLNIRELIIELTAIVGEPINFEGSGK</sequence>
<reference evidence="2 3" key="1">
    <citation type="submission" date="2019-08" db="EMBL/GenBank/DDBJ databases">
        <title>Complete genome sequence of Candidatus Uab amorphum.</title>
        <authorList>
            <person name="Shiratori T."/>
            <person name="Suzuki S."/>
            <person name="Kakizawa Y."/>
            <person name="Ishida K."/>
        </authorList>
    </citation>
    <scope>NUCLEOTIDE SEQUENCE [LARGE SCALE GENOMIC DNA]</scope>
    <source>
        <strain evidence="2 3">SRT547</strain>
    </source>
</reference>
<accession>A0A5S9IPZ5</accession>
<dbReference type="EMBL" id="AP019860">
    <property type="protein sequence ID" value="BBM84555.1"/>
    <property type="molecule type" value="Genomic_DNA"/>
</dbReference>
<keyword evidence="1" id="KW-1133">Transmembrane helix</keyword>
<evidence type="ECO:0000256" key="1">
    <source>
        <dbReference type="SAM" id="Phobius"/>
    </source>
</evidence>
<keyword evidence="1" id="KW-0472">Membrane</keyword>
<feature type="transmembrane region" description="Helical" evidence="1">
    <location>
        <begin position="230"/>
        <end position="248"/>
    </location>
</feature>
<evidence type="ECO:0000313" key="3">
    <source>
        <dbReference type="Proteomes" id="UP000326354"/>
    </source>
</evidence>
<gene>
    <name evidence="2" type="ORF">UABAM_02916</name>
</gene>
<dbReference type="AlphaFoldDB" id="A0A5S9IPZ5"/>
<keyword evidence="1" id="KW-0812">Transmembrane</keyword>
<evidence type="ECO:0000313" key="2">
    <source>
        <dbReference type="EMBL" id="BBM84555.1"/>
    </source>
</evidence>
<protein>
    <submittedName>
        <fullName evidence="2">Uncharacterized protein</fullName>
    </submittedName>
</protein>
<dbReference type="RefSeq" id="WP_368239046.1">
    <property type="nucleotide sequence ID" value="NZ_JAZFBD010000019.1"/>
</dbReference>
<dbReference type="KEGG" id="uam:UABAM_02916"/>